<protein>
    <submittedName>
        <fullName evidence="1">Uncharacterized protein</fullName>
    </submittedName>
</protein>
<dbReference type="RefSeq" id="WP_007992267.1">
    <property type="nucleotide sequence ID" value="NZ_BAEM01000063.1"/>
</dbReference>
<organism evidence="1 2">
    <name type="scientific">Paraglaciecola chathamensis S18K6</name>
    <dbReference type="NCBI Taxonomy" id="1127672"/>
    <lineage>
        <taxon>Bacteria</taxon>
        <taxon>Pseudomonadati</taxon>
        <taxon>Pseudomonadota</taxon>
        <taxon>Gammaproteobacteria</taxon>
        <taxon>Alteromonadales</taxon>
        <taxon>Alteromonadaceae</taxon>
        <taxon>Paraglaciecola</taxon>
    </lineage>
</organism>
<dbReference type="AlphaFoldDB" id="A0AAV3V6S2"/>
<proteinExistence type="predicted"/>
<reference evidence="1 2" key="1">
    <citation type="journal article" date="2017" name="Antonie Van Leeuwenhoek">
        <title>Rhizobium rhizosphaerae sp. nov., a novel species isolated from rice rhizosphere.</title>
        <authorList>
            <person name="Zhao J.J."/>
            <person name="Zhang J."/>
            <person name="Zhang R.J."/>
            <person name="Zhang C.W."/>
            <person name="Yin H.Q."/>
            <person name="Zhang X.X."/>
        </authorList>
    </citation>
    <scope>NUCLEOTIDE SEQUENCE [LARGE SCALE GENOMIC DNA]</scope>
    <source>
        <strain evidence="1 2">S18K6</strain>
    </source>
</reference>
<dbReference type="Proteomes" id="UP000006320">
    <property type="component" value="Unassembled WGS sequence"/>
</dbReference>
<dbReference type="EMBL" id="BAEM01000063">
    <property type="protein sequence ID" value="GAC12578.1"/>
    <property type="molecule type" value="Genomic_DNA"/>
</dbReference>
<evidence type="ECO:0000313" key="2">
    <source>
        <dbReference type="Proteomes" id="UP000006320"/>
    </source>
</evidence>
<comment type="caution">
    <text evidence="1">The sequence shown here is derived from an EMBL/GenBank/DDBJ whole genome shotgun (WGS) entry which is preliminary data.</text>
</comment>
<accession>A0AAV3V6S2</accession>
<gene>
    <name evidence="1" type="ORF">GCHA_4661</name>
</gene>
<sequence length="151" mass="17043">MDVDVVKKIQVEYSKSDNLIVALDQHDNLHIAMHIGQGAYDSRPVERFVDEIRETVSELYQSGQFMLDGTRLSYPGCPTLRRLRVKDTMKQEFILCRVKMWAGSDESALNWYETETIAALGMTAKSAVESGLFIELVDYIEGINLGGYCAL</sequence>
<name>A0AAV3V6S2_9ALTE</name>
<evidence type="ECO:0000313" key="1">
    <source>
        <dbReference type="EMBL" id="GAC12578.1"/>
    </source>
</evidence>